<dbReference type="InterPro" id="IPR035093">
    <property type="entry name" value="RelE/ParE_toxin_dom_sf"/>
</dbReference>
<comment type="caution">
    <text evidence="2">The sequence shown here is derived from an EMBL/GenBank/DDBJ whole genome shotgun (WGS) entry which is preliminary data.</text>
</comment>
<evidence type="ECO:0000313" key="3">
    <source>
        <dbReference type="Proteomes" id="UP000192939"/>
    </source>
</evidence>
<dbReference type="RefSeq" id="WP_176222003.1">
    <property type="nucleotide sequence ID" value="NZ_FXAE01000084.1"/>
</dbReference>
<proteinExistence type="predicted"/>
<reference evidence="2 3" key="1">
    <citation type="submission" date="2017-04" db="EMBL/GenBank/DDBJ databases">
        <authorList>
            <person name="Varghese N."/>
            <person name="Submissions S."/>
        </authorList>
    </citation>
    <scope>NUCLEOTIDE SEQUENCE [LARGE SCALE GENOMIC DNA]</scope>
    <source>
        <strain evidence="2 3">J12</strain>
    </source>
</reference>
<keyword evidence="3" id="KW-1185">Reference proteome</keyword>
<dbReference type="PANTHER" id="PTHR38813">
    <property type="match status" value="1"/>
</dbReference>
<keyword evidence="1" id="KW-1277">Toxin-antitoxin system</keyword>
<dbReference type="Pfam" id="PF05016">
    <property type="entry name" value="ParE_toxin"/>
    <property type="match status" value="1"/>
</dbReference>
<accession>A0ABY1M3K6</accession>
<dbReference type="Gene3D" id="3.30.2310.20">
    <property type="entry name" value="RelE-like"/>
    <property type="match status" value="1"/>
</dbReference>
<evidence type="ECO:0000256" key="1">
    <source>
        <dbReference type="ARBA" id="ARBA00022649"/>
    </source>
</evidence>
<dbReference type="SUPFAM" id="SSF143011">
    <property type="entry name" value="RelE-like"/>
    <property type="match status" value="1"/>
</dbReference>
<evidence type="ECO:0000313" key="2">
    <source>
        <dbReference type="EMBL" id="SMF69353.1"/>
    </source>
</evidence>
<name>A0ABY1M3K6_9BACL</name>
<dbReference type="InterPro" id="IPR052747">
    <property type="entry name" value="TA_system_RelE_toxin"/>
</dbReference>
<dbReference type="Proteomes" id="UP000192939">
    <property type="component" value="Unassembled WGS sequence"/>
</dbReference>
<dbReference type="InterPro" id="IPR007712">
    <property type="entry name" value="RelE/ParE_toxin"/>
</dbReference>
<dbReference type="PANTHER" id="PTHR38813:SF1">
    <property type="entry name" value="TOXIN RELE1-RELATED"/>
    <property type="match status" value="1"/>
</dbReference>
<gene>
    <name evidence="2" type="ORF">SAMN02744124_04394</name>
</gene>
<sequence>MNYEIKFLKDAFKYLQKQDITTRNRILDHLKILSENPRHPELDIKRMQGMENHFRLRVGSFRVIYSVIDNELIIIVVKIGSRGDIYKSCGT</sequence>
<dbReference type="EMBL" id="FXAE01000084">
    <property type="protein sequence ID" value="SMF69353.1"/>
    <property type="molecule type" value="Genomic_DNA"/>
</dbReference>
<organism evidence="2 3">
    <name type="scientific">Paenibacillus barengoltzii J12</name>
    <dbReference type="NCBI Taxonomy" id="935846"/>
    <lineage>
        <taxon>Bacteria</taxon>
        <taxon>Bacillati</taxon>
        <taxon>Bacillota</taxon>
        <taxon>Bacilli</taxon>
        <taxon>Bacillales</taxon>
        <taxon>Paenibacillaceae</taxon>
        <taxon>Paenibacillus</taxon>
    </lineage>
</organism>
<protein>
    <submittedName>
        <fullName evidence="2">mRNA interferase RelE/StbE</fullName>
    </submittedName>
</protein>